<dbReference type="InterPro" id="IPR027417">
    <property type="entry name" value="P-loop_NTPase"/>
</dbReference>
<dbReference type="Proteomes" id="UP000002407">
    <property type="component" value="Chromosome"/>
</dbReference>
<dbReference type="SUPFAM" id="SSF52540">
    <property type="entry name" value="P-loop containing nucleoside triphosphate hydrolases"/>
    <property type="match status" value="1"/>
</dbReference>
<gene>
    <name evidence="1" type="ordered locus">CHAB381_0153</name>
</gene>
<accession>A7HZS1</accession>
<keyword evidence="2" id="KW-1185">Reference proteome</keyword>
<organism evidence="1 2">
    <name type="scientific">Campylobacter hominis (strain ATCC BAA-381 / DSM 21671 / CCUG 45161 / LMG 19568 / NCTC 13146 / CH001A)</name>
    <dbReference type="NCBI Taxonomy" id="360107"/>
    <lineage>
        <taxon>Bacteria</taxon>
        <taxon>Pseudomonadati</taxon>
        <taxon>Campylobacterota</taxon>
        <taxon>Epsilonproteobacteria</taxon>
        <taxon>Campylobacterales</taxon>
        <taxon>Campylobacteraceae</taxon>
        <taxon>Campylobacter</taxon>
    </lineage>
</organism>
<evidence type="ECO:0000313" key="1">
    <source>
        <dbReference type="EMBL" id="ABS51880.1"/>
    </source>
</evidence>
<dbReference type="HOGENOM" id="CLU_118914_0_0_7"/>
<dbReference type="OrthoDB" id="7827693at2"/>
<dbReference type="KEGG" id="cha:CHAB381_0153"/>
<dbReference type="RefSeq" id="WP_012108043.1">
    <property type="nucleotide sequence ID" value="NC_009714.1"/>
</dbReference>
<protein>
    <submittedName>
        <fullName evidence="1">Cpp12</fullName>
    </submittedName>
</protein>
<dbReference type="AlphaFoldDB" id="A7HZS1"/>
<evidence type="ECO:0000313" key="2">
    <source>
        <dbReference type="Proteomes" id="UP000002407"/>
    </source>
</evidence>
<dbReference type="eggNOG" id="COG1192">
    <property type="taxonomic scope" value="Bacteria"/>
</dbReference>
<name>A7HZS1_CAMHC</name>
<sequence length="187" mass="21475">MKISLLNKKGGVGKTPFAFSIAKDLDLFLQSNDNSCIEQIYPNKAMISNEVKPLDDCVYDFGGFNASGVLDIIKICNCIIVPCLPTYNSFLRTLETIKEIENINPNIIILATDYKDDKEKDFLMSELEVRYKNFPIYYFKNSKILNNAINTGMSFMELYNENGLSKNSYANFIDEYKKLLYKIKAYK</sequence>
<reference evidence="2" key="1">
    <citation type="submission" date="2007-07" db="EMBL/GenBank/DDBJ databases">
        <title>Complete genome sequence of Campylobacter hominis ATCC BAA-381, a commensal isolated from the human gastrointestinal tract.</title>
        <authorList>
            <person name="Fouts D.E."/>
            <person name="Mongodin E.F."/>
            <person name="Puiu D."/>
            <person name="Sebastian Y."/>
            <person name="Miller W.G."/>
            <person name="Mandrell R.E."/>
            <person name="Nelson K.E."/>
        </authorList>
    </citation>
    <scope>NUCLEOTIDE SEQUENCE [LARGE SCALE GENOMIC DNA]</scope>
    <source>
        <strain evidence="2">ATCC BAA-381 / DSM 21671 / CCUG 45161 / LMG 19568 / NCTC 13146 / CH001A</strain>
    </source>
</reference>
<dbReference type="STRING" id="360107.CHAB381_0153"/>
<dbReference type="Gene3D" id="3.40.50.300">
    <property type="entry name" value="P-loop containing nucleotide triphosphate hydrolases"/>
    <property type="match status" value="1"/>
</dbReference>
<dbReference type="EMBL" id="CP000776">
    <property type="protein sequence ID" value="ABS51880.1"/>
    <property type="molecule type" value="Genomic_DNA"/>
</dbReference>
<proteinExistence type="predicted"/>